<proteinExistence type="predicted"/>
<keyword evidence="2" id="KW-1185">Reference proteome</keyword>
<evidence type="ECO:0000313" key="1">
    <source>
        <dbReference type="EMBL" id="QDA31645.1"/>
    </source>
</evidence>
<dbReference type="OrthoDB" id="102242at2157"/>
<accession>A0A4Y5SLJ4</accession>
<evidence type="ECO:0000313" key="2">
    <source>
        <dbReference type="Proteomes" id="UP000306007"/>
    </source>
</evidence>
<organism evidence="1 2">
    <name type="scientific">Thermococcus indicus</name>
    <dbReference type="NCBI Taxonomy" id="2586643"/>
    <lineage>
        <taxon>Archaea</taxon>
        <taxon>Methanobacteriati</taxon>
        <taxon>Methanobacteriota</taxon>
        <taxon>Thermococci</taxon>
        <taxon>Thermococcales</taxon>
        <taxon>Thermococcaceae</taxon>
        <taxon>Thermococcus</taxon>
    </lineage>
</organism>
<gene>
    <name evidence="1" type="ORF">FH039_08605</name>
</gene>
<sequence>MERILLPEIIISEADLDPIIEKLARRFMRKGQYDELIRLLRRYGCPEGLKVSIGWEAELLAKTGDRRAFGVLEACNLPGNRAVLEYLWNTGDVVGTLEALHLIEGPEEVFSTVAGTFRYLDPKEVLDLCSLARGNYPRELCRLAVVRYGLLLGDKKLIEEACSSLLKPTRMKLLSEFRATGCRELAEALIEANREEGFWNRCVELAEEGKLSEALDLVRDPHGASVEALKAYFLRGFFKRPGEVLRAARMELFWRALLYLALSPHRWGRPVYLIFKW</sequence>
<protein>
    <submittedName>
        <fullName evidence="1">Uncharacterized protein</fullName>
    </submittedName>
</protein>
<dbReference type="Proteomes" id="UP000306007">
    <property type="component" value="Chromosome"/>
</dbReference>
<dbReference type="KEGG" id="tic:FH039_08605"/>
<dbReference type="AlphaFoldDB" id="A0A4Y5SLJ4"/>
<dbReference type="RefSeq" id="WP_139680982.1">
    <property type="nucleotide sequence ID" value="NZ_CP040846.1"/>
</dbReference>
<reference evidence="1 2" key="1">
    <citation type="submission" date="2019-06" db="EMBL/GenBank/DDBJ databases">
        <title>Thermococcus indicus sp. nov., a Fe(III)-reducing hyperthermophilic archaeon isolated from the Onnuri vent field of the Central Indian Ocean ridge.</title>
        <authorList>
            <person name="Lim J.K."/>
            <person name="Kim Y.J."/>
            <person name="Kwon K.K."/>
        </authorList>
    </citation>
    <scope>NUCLEOTIDE SEQUENCE [LARGE SCALE GENOMIC DNA]</scope>
    <source>
        <strain evidence="1 2">IOH1</strain>
    </source>
</reference>
<dbReference type="GeneID" id="40475239"/>
<dbReference type="EMBL" id="CP040846">
    <property type="protein sequence ID" value="QDA31645.1"/>
    <property type="molecule type" value="Genomic_DNA"/>
</dbReference>
<name>A0A4Y5SLJ4_9EURY</name>